<name>A0A560LZI7_9BRAD</name>
<proteinExistence type="predicted"/>
<evidence type="ECO:0000313" key="2">
    <source>
        <dbReference type="EMBL" id="TWC00660.1"/>
    </source>
</evidence>
<dbReference type="Proteomes" id="UP000321304">
    <property type="component" value="Unassembled WGS sequence"/>
</dbReference>
<protein>
    <submittedName>
        <fullName evidence="2">Uncharacterized protein</fullName>
    </submittedName>
</protein>
<feature type="transmembrane region" description="Helical" evidence="1">
    <location>
        <begin position="6"/>
        <end position="27"/>
    </location>
</feature>
<dbReference type="AlphaFoldDB" id="A0A560LZI7"/>
<evidence type="ECO:0000313" key="3">
    <source>
        <dbReference type="Proteomes" id="UP000321304"/>
    </source>
</evidence>
<gene>
    <name evidence="2" type="ORF">FBZ93_105460</name>
</gene>
<keyword evidence="1" id="KW-1133">Transmembrane helix</keyword>
<evidence type="ECO:0000256" key="1">
    <source>
        <dbReference type="SAM" id="Phobius"/>
    </source>
</evidence>
<comment type="caution">
    <text evidence="2">The sequence shown here is derived from an EMBL/GenBank/DDBJ whole genome shotgun (WGS) entry which is preliminary data.</text>
</comment>
<keyword evidence="1" id="KW-0472">Membrane</keyword>
<keyword evidence="3" id="KW-1185">Reference proteome</keyword>
<organism evidence="2 3">
    <name type="scientific">Bradyrhizobium macuxiense</name>
    <dbReference type="NCBI Taxonomy" id="1755647"/>
    <lineage>
        <taxon>Bacteria</taxon>
        <taxon>Pseudomonadati</taxon>
        <taxon>Pseudomonadota</taxon>
        <taxon>Alphaproteobacteria</taxon>
        <taxon>Hyphomicrobiales</taxon>
        <taxon>Nitrobacteraceae</taxon>
        <taxon>Bradyrhizobium</taxon>
    </lineage>
</organism>
<accession>A0A560LZI7</accession>
<dbReference type="EMBL" id="VITY01000005">
    <property type="protein sequence ID" value="TWC00660.1"/>
    <property type="molecule type" value="Genomic_DNA"/>
</dbReference>
<sequence>MPIQMWAIAASIGWTAVVGTMLLYMIFGPS</sequence>
<reference evidence="2 3" key="1">
    <citation type="submission" date="2019-06" db="EMBL/GenBank/DDBJ databases">
        <title>Genomic Encyclopedia of Type Strains, Phase IV (KMG-V): Genome sequencing to study the core and pangenomes of soil and plant-associated prokaryotes.</title>
        <authorList>
            <person name="Whitman W."/>
        </authorList>
    </citation>
    <scope>NUCLEOTIDE SEQUENCE [LARGE SCALE GENOMIC DNA]</scope>
    <source>
        <strain evidence="2 3">BR 10355</strain>
    </source>
</reference>
<keyword evidence="1" id="KW-0812">Transmembrane</keyword>